<reference evidence="1" key="1">
    <citation type="journal article" date="2020" name="Cell">
        <title>Large-Scale Comparative Analyses of Tick Genomes Elucidate Their Genetic Diversity and Vector Capacities.</title>
        <authorList>
            <consortium name="Tick Genome and Microbiome Consortium (TIGMIC)"/>
            <person name="Jia N."/>
            <person name="Wang J."/>
            <person name="Shi W."/>
            <person name="Du L."/>
            <person name="Sun Y."/>
            <person name="Zhan W."/>
            <person name="Jiang J.F."/>
            <person name="Wang Q."/>
            <person name="Zhang B."/>
            <person name="Ji P."/>
            <person name="Bell-Sakyi L."/>
            <person name="Cui X.M."/>
            <person name="Yuan T.T."/>
            <person name="Jiang B.G."/>
            <person name="Yang W.F."/>
            <person name="Lam T.T."/>
            <person name="Chang Q.C."/>
            <person name="Ding S.J."/>
            <person name="Wang X.J."/>
            <person name="Zhu J.G."/>
            <person name="Ruan X.D."/>
            <person name="Zhao L."/>
            <person name="Wei J.T."/>
            <person name="Ye R.Z."/>
            <person name="Que T.C."/>
            <person name="Du C.H."/>
            <person name="Zhou Y.H."/>
            <person name="Cheng J.X."/>
            <person name="Dai P.F."/>
            <person name="Guo W.B."/>
            <person name="Han X.H."/>
            <person name="Huang E.J."/>
            <person name="Li L.F."/>
            <person name="Wei W."/>
            <person name="Gao Y.C."/>
            <person name="Liu J.Z."/>
            <person name="Shao H.Z."/>
            <person name="Wang X."/>
            <person name="Wang C.C."/>
            <person name="Yang T.C."/>
            <person name="Huo Q.B."/>
            <person name="Li W."/>
            <person name="Chen H.Y."/>
            <person name="Chen S.E."/>
            <person name="Zhou L.G."/>
            <person name="Ni X.B."/>
            <person name="Tian J.H."/>
            <person name="Sheng Y."/>
            <person name="Liu T."/>
            <person name="Pan Y.S."/>
            <person name="Xia L.Y."/>
            <person name="Li J."/>
            <person name="Zhao F."/>
            <person name="Cao W.C."/>
        </authorList>
    </citation>
    <scope>NUCLEOTIDE SEQUENCE</scope>
    <source>
        <strain evidence="1">Rmic-2018</strain>
    </source>
</reference>
<evidence type="ECO:0000313" key="2">
    <source>
        <dbReference type="Proteomes" id="UP000821866"/>
    </source>
</evidence>
<dbReference type="Proteomes" id="UP000821866">
    <property type="component" value="Chromosome 2"/>
</dbReference>
<organism evidence="1 2">
    <name type="scientific">Rhipicephalus microplus</name>
    <name type="common">Cattle tick</name>
    <name type="synonym">Boophilus microplus</name>
    <dbReference type="NCBI Taxonomy" id="6941"/>
    <lineage>
        <taxon>Eukaryota</taxon>
        <taxon>Metazoa</taxon>
        <taxon>Ecdysozoa</taxon>
        <taxon>Arthropoda</taxon>
        <taxon>Chelicerata</taxon>
        <taxon>Arachnida</taxon>
        <taxon>Acari</taxon>
        <taxon>Parasitiformes</taxon>
        <taxon>Ixodida</taxon>
        <taxon>Ixodoidea</taxon>
        <taxon>Ixodidae</taxon>
        <taxon>Rhipicephalinae</taxon>
        <taxon>Rhipicephalus</taxon>
        <taxon>Boophilus</taxon>
    </lineage>
</organism>
<gene>
    <name evidence="1" type="ORF">HPB51_017889</name>
</gene>
<sequence length="188" mass="21228">MDDAEEAGVEPAVPEERSVRATKYCAVHDSVGDDSEMFSSGSSSNMTNTECDADPVPTPRVTTINDFVLKIKKQLCLLFFRVAEVHKLPHSTTEIIFNDFKITFFDIFRTFASVVENNIALESAEIELRKLLAGEFLEDIFQAASSKYKREQFARRHLPYVKPEVRDLGAGETFQFVPISVVMRNIVL</sequence>
<protein>
    <submittedName>
        <fullName evidence="1">Uncharacterized protein</fullName>
    </submittedName>
</protein>
<dbReference type="AlphaFoldDB" id="A0A9J6EIG9"/>
<dbReference type="EMBL" id="JABSTU010000004">
    <property type="protein sequence ID" value="KAH8033940.1"/>
    <property type="molecule type" value="Genomic_DNA"/>
</dbReference>
<name>A0A9J6EIG9_RHIMP</name>
<proteinExistence type="predicted"/>
<evidence type="ECO:0000313" key="1">
    <source>
        <dbReference type="EMBL" id="KAH8033940.1"/>
    </source>
</evidence>
<accession>A0A9J6EIG9</accession>
<reference evidence="1" key="2">
    <citation type="submission" date="2021-09" db="EMBL/GenBank/DDBJ databases">
        <authorList>
            <person name="Jia N."/>
            <person name="Wang J."/>
            <person name="Shi W."/>
            <person name="Du L."/>
            <person name="Sun Y."/>
            <person name="Zhan W."/>
            <person name="Jiang J."/>
            <person name="Wang Q."/>
            <person name="Zhang B."/>
            <person name="Ji P."/>
            <person name="Sakyi L.B."/>
            <person name="Cui X."/>
            <person name="Yuan T."/>
            <person name="Jiang B."/>
            <person name="Yang W."/>
            <person name="Lam T.T.-Y."/>
            <person name="Chang Q."/>
            <person name="Ding S."/>
            <person name="Wang X."/>
            <person name="Zhu J."/>
            <person name="Ruan X."/>
            <person name="Zhao L."/>
            <person name="Wei J."/>
            <person name="Que T."/>
            <person name="Du C."/>
            <person name="Cheng J."/>
            <person name="Dai P."/>
            <person name="Han X."/>
            <person name="Huang E."/>
            <person name="Gao Y."/>
            <person name="Liu J."/>
            <person name="Shao H."/>
            <person name="Ye R."/>
            <person name="Li L."/>
            <person name="Wei W."/>
            <person name="Wang X."/>
            <person name="Wang C."/>
            <person name="Huo Q."/>
            <person name="Li W."/>
            <person name="Guo W."/>
            <person name="Chen H."/>
            <person name="Chen S."/>
            <person name="Zhou L."/>
            <person name="Zhou L."/>
            <person name="Ni X."/>
            <person name="Tian J."/>
            <person name="Zhou Y."/>
            <person name="Sheng Y."/>
            <person name="Liu T."/>
            <person name="Pan Y."/>
            <person name="Xia L."/>
            <person name="Li J."/>
            <person name="Zhao F."/>
            <person name="Cao W."/>
        </authorList>
    </citation>
    <scope>NUCLEOTIDE SEQUENCE</scope>
    <source>
        <strain evidence="1">Rmic-2018</strain>
        <tissue evidence="1">Larvae</tissue>
    </source>
</reference>
<keyword evidence="2" id="KW-1185">Reference proteome</keyword>
<comment type="caution">
    <text evidence="1">The sequence shown here is derived from an EMBL/GenBank/DDBJ whole genome shotgun (WGS) entry which is preliminary data.</text>
</comment>